<proteinExistence type="predicted"/>
<evidence type="ECO:0000313" key="2">
    <source>
        <dbReference type="EMBL" id="KAH9416584.1"/>
    </source>
</evidence>
<comment type="caution">
    <text evidence="2">The sequence shown here is derived from an EMBL/GenBank/DDBJ whole genome shotgun (WGS) entry which is preliminary data.</text>
</comment>
<reference evidence="2 3" key="1">
    <citation type="journal article" date="2018" name="J. Allergy Clin. Immunol.">
        <title>High-quality assembly of Dermatophagoides pteronyssinus genome and transcriptome reveals a wide range of novel allergens.</title>
        <authorList>
            <person name="Liu X.Y."/>
            <person name="Yang K.Y."/>
            <person name="Wang M.Q."/>
            <person name="Kwok J.S."/>
            <person name="Zeng X."/>
            <person name="Yang Z."/>
            <person name="Xiao X.J."/>
            <person name="Lau C.P."/>
            <person name="Li Y."/>
            <person name="Huang Z.M."/>
            <person name="Ba J.G."/>
            <person name="Yim A.K."/>
            <person name="Ouyang C.Y."/>
            <person name="Ngai S.M."/>
            <person name="Chan T.F."/>
            <person name="Leung E.L."/>
            <person name="Liu L."/>
            <person name="Liu Z.G."/>
            <person name="Tsui S.K."/>
        </authorList>
    </citation>
    <scope>NUCLEOTIDE SEQUENCE [LARGE SCALE GENOMIC DNA]</scope>
    <source>
        <strain evidence="2">Derp</strain>
    </source>
</reference>
<keyword evidence="1" id="KW-0812">Transmembrane</keyword>
<evidence type="ECO:0008006" key="4">
    <source>
        <dbReference type="Google" id="ProtNLM"/>
    </source>
</evidence>
<sequence>MQIKTLLSLPSLPLSSSNEAEETSSATIIVICEAKICQYFNEISQVQIFFLTTTTTTTTAIYLSIFIQNLLIIIIINQKLYLQKQEKENGKIFQGNQFIDNHQRYRRSIEL</sequence>
<keyword evidence="3" id="KW-1185">Reference proteome</keyword>
<keyword evidence="1" id="KW-0472">Membrane</keyword>
<dbReference type="Proteomes" id="UP000887458">
    <property type="component" value="Unassembled WGS sequence"/>
</dbReference>
<gene>
    <name evidence="2" type="ORF">DERP_009947</name>
</gene>
<feature type="transmembrane region" description="Helical" evidence="1">
    <location>
        <begin position="59"/>
        <end position="77"/>
    </location>
</feature>
<keyword evidence="1" id="KW-1133">Transmembrane helix</keyword>
<dbReference type="EMBL" id="NJHN03000090">
    <property type="protein sequence ID" value="KAH9416584.1"/>
    <property type="molecule type" value="Genomic_DNA"/>
</dbReference>
<evidence type="ECO:0000313" key="3">
    <source>
        <dbReference type="Proteomes" id="UP000887458"/>
    </source>
</evidence>
<organism evidence="2 3">
    <name type="scientific">Dermatophagoides pteronyssinus</name>
    <name type="common">European house dust mite</name>
    <dbReference type="NCBI Taxonomy" id="6956"/>
    <lineage>
        <taxon>Eukaryota</taxon>
        <taxon>Metazoa</taxon>
        <taxon>Ecdysozoa</taxon>
        <taxon>Arthropoda</taxon>
        <taxon>Chelicerata</taxon>
        <taxon>Arachnida</taxon>
        <taxon>Acari</taxon>
        <taxon>Acariformes</taxon>
        <taxon>Sarcoptiformes</taxon>
        <taxon>Astigmata</taxon>
        <taxon>Psoroptidia</taxon>
        <taxon>Analgoidea</taxon>
        <taxon>Pyroglyphidae</taxon>
        <taxon>Dermatophagoidinae</taxon>
        <taxon>Dermatophagoides</taxon>
    </lineage>
</organism>
<protein>
    <recommendedName>
        <fullName evidence="4">Transmembrane protein</fullName>
    </recommendedName>
</protein>
<reference evidence="2 3" key="2">
    <citation type="journal article" date="2022" name="Mol. Biol. Evol.">
        <title>Comparative Genomics Reveals Insights into the Divergent Evolution of Astigmatic Mites and Household Pest Adaptations.</title>
        <authorList>
            <person name="Xiong Q."/>
            <person name="Wan A.T."/>
            <person name="Liu X."/>
            <person name="Fung C.S."/>
            <person name="Xiao X."/>
            <person name="Malainual N."/>
            <person name="Hou J."/>
            <person name="Wang L."/>
            <person name="Wang M."/>
            <person name="Yang K.Y."/>
            <person name="Cui Y."/>
            <person name="Leung E.L."/>
            <person name="Nong W."/>
            <person name="Shin S.K."/>
            <person name="Au S.W."/>
            <person name="Jeong K.Y."/>
            <person name="Chew F.T."/>
            <person name="Hui J.H."/>
            <person name="Leung T.F."/>
            <person name="Tungtrongchitr A."/>
            <person name="Zhong N."/>
            <person name="Liu Z."/>
            <person name="Tsui S.K."/>
        </authorList>
    </citation>
    <scope>NUCLEOTIDE SEQUENCE [LARGE SCALE GENOMIC DNA]</scope>
    <source>
        <strain evidence="2">Derp</strain>
    </source>
</reference>
<accession>A0ABQ8J1Y8</accession>
<name>A0ABQ8J1Y8_DERPT</name>
<evidence type="ECO:0000256" key="1">
    <source>
        <dbReference type="SAM" id="Phobius"/>
    </source>
</evidence>